<feature type="transmembrane region" description="Helical" evidence="7">
    <location>
        <begin position="61"/>
        <end position="83"/>
    </location>
</feature>
<evidence type="ECO:0000256" key="5">
    <source>
        <dbReference type="ARBA" id="ARBA00022989"/>
    </source>
</evidence>
<evidence type="ECO:0000256" key="7">
    <source>
        <dbReference type="RuleBase" id="RU369079"/>
    </source>
</evidence>
<dbReference type="Proteomes" id="UP000547011">
    <property type="component" value="Unassembled WGS sequence"/>
</dbReference>
<feature type="transmembrane region" description="Helical" evidence="7">
    <location>
        <begin position="428"/>
        <end position="454"/>
    </location>
</feature>
<gene>
    <name evidence="9" type="ORF">GGR20_002266</name>
</gene>
<evidence type="ECO:0000256" key="1">
    <source>
        <dbReference type="ARBA" id="ARBA00004429"/>
    </source>
</evidence>
<keyword evidence="2" id="KW-1003">Cell membrane</keyword>
<comment type="caution">
    <text evidence="9">The sequence shown here is derived from an EMBL/GenBank/DDBJ whole genome shotgun (WGS) entry which is preliminary data.</text>
</comment>
<keyword evidence="10" id="KW-1185">Reference proteome</keyword>
<keyword evidence="6 7" id="KW-0472">Membrane</keyword>
<sequence length="462" mass="48486">MDPVLLGEILSAVMFFGVIGVLMLGFPVAFSLAGTALIFGLIGWWLGVYDPSNYGSLAGRYIGLMTNEVLVAVPLFIFMGVVLERSGIAEQLLLTMGKLFGNLRGGLGLSVIVVGALLAASTGVVGATVVTMGLISLPAMLRAGYDPKLATGVICASGTLGQIIPPSTVLIFMGDMLAGINSQVQMEKGNFAPEPVSVGALFAGAILPGLLLVGLYASYMIFKAITDPKSCPATPVPEDEKAGLMREVFVALVPPLLLIVAVLGSILGGIATPTEAASVGSVGAMLLAVLRRRIDFSILRQAVISTATITSMVFIILFGAAVFSIVFRMMGGDNLVHEFLSSMPGGAIGAMIIVMFIMFLLGFILDTFEIIFIVIPITAPVLLALDVDPIWLGVMVGVNLQTSFLTPPFGFALFYLRGVASNAVSTGAIYRGAVPFVILQLIGIALLFTFPQLITWLPDVLY</sequence>
<feature type="transmembrane region" description="Helical" evidence="7">
    <location>
        <begin position="30"/>
        <end position="49"/>
    </location>
</feature>
<feature type="transmembrane region" description="Helical" evidence="7">
    <location>
        <begin position="196"/>
        <end position="219"/>
    </location>
</feature>
<feature type="transmembrane region" description="Helical" evidence="7">
    <location>
        <begin position="149"/>
        <end position="173"/>
    </location>
</feature>
<comment type="similarity">
    <text evidence="7">Belongs to the TRAP transporter large permease family.</text>
</comment>
<dbReference type="NCBIfam" id="TIGR00786">
    <property type="entry name" value="dctM"/>
    <property type="match status" value="1"/>
</dbReference>
<feature type="transmembrane region" description="Helical" evidence="7">
    <location>
        <begin position="248"/>
        <end position="267"/>
    </location>
</feature>
<keyword evidence="5 7" id="KW-1133">Transmembrane helix</keyword>
<feature type="transmembrane region" description="Helical" evidence="7">
    <location>
        <begin position="368"/>
        <end position="385"/>
    </location>
</feature>
<dbReference type="GO" id="GO:0022857">
    <property type="term" value="F:transmembrane transporter activity"/>
    <property type="evidence" value="ECO:0007669"/>
    <property type="project" value="UniProtKB-UniRule"/>
</dbReference>
<comment type="subcellular location">
    <subcellularLocation>
        <location evidence="1 7">Cell inner membrane</location>
        <topology evidence="1 7">Multi-pass membrane protein</topology>
    </subcellularLocation>
</comment>
<reference evidence="9 10" key="1">
    <citation type="submission" date="2020-08" db="EMBL/GenBank/DDBJ databases">
        <title>Genomic Encyclopedia of Type Strains, Phase IV (KMG-IV): sequencing the most valuable type-strain genomes for metagenomic binning, comparative biology and taxonomic classification.</title>
        <authorList>
            <person name="Goeker M."/>
        </authorList>
    </citation>
    <scope>NUCLEOTIDE SEQUENCE [LARGE SCALE GENOMIC DNA]</scope>
    <source>
        <strain evidence="9 10">DSM 23447</strain>
    </source>
</reference>
<feature type="domain" description="TRAP C4-dicarboxylate transport system permease DctM subunit" evidence="8">
    <location>
        <begin position="17"/>
        <end position="453"/>
    </location>
</feature>
<keyword evidence="4 7" id="KW-0812">Transmembrane</keyword>
<evidence type="ECO:0000313" key="10">
    <source>
        <dbReference type="Proteomes" id="UP000547011"/>
    </source>
</evidence>
<dbReference type="Pfam" id="PF06808">
    <property type="entry name" value="DctM"/>
    <property type="match status" value="1"/>
</dbReference>
<evidence type="ECO:0000256" key="6">
    <source>
        <dbReference type="ARBA" id="ARBA00023136"/>
    </source>
</evidence>
<dbReference type="EMBL" id="JACIEW010000005">
    <property type="protein sequence ID" value="MBB4052618.1"/>
    <property type="molecule type" value="Genomic_DNA"/>
</dbReference>
<accession>A0A7W6NC73</accession>
<feature type="transmembrane region" description="Helical" evidence="7">
    <location>
        <begin position="391"/>
        <end position="416"/>
    </location>
</feature>
<keyword evidence="7" id="KW-0813">Transport</keyword>
<evidence type="ECO:0000259" key="8">
    <source>
        <dbReference type="Pfam" id="PF06808"/>
    </source>
</evidence>
<feature type="transmembrane region" description="Helical" evidence="7">
    <location>
        <begin position="339"/>
        <end position="361"/>
    </location>
</feature>
<evidence type="ECO:0000256" key="3">
    <source>
        <dbReference type="ARBA" id="ARBA00022519"/>
    </source>
</evidence>
<comment type="function">
    <text evidence="7">Part of the tripartite ATP-independent periplasmic (TRAP) transport system.</text>
</comment>
<feature type="transmembrane region" description="Helical" evidence="7">
    <location>
        <begin position="5"/>
        <end position="24"/>
    </location>
</feature>
<protein>
    <recommendedName>
        <fullName evidence="7">TRAP transporter large permease protein</fullName>
    </recommendedName>
</protein>
<feature type="transmembrane region" description="Helical" evidence="7">
    <location>
        <begin position="107"/>
        <end position="137"/>
    </location>
</feature>
<dbReference type="PANTHER" id="PTHR33362">
    <property type="entry name" value="SIALIC ACID TRAP TRANSPORTER PERMEASE PROTEIN SIAT-RELATED"/>
    <property type="match status" value="1"/>
</dbReference>
<feature type="transmembrane region" description="Helical" evidence="7">
    <location>
        <begin position="302"/>
        <end position="327"/>
    </location>
</feature>
<dbReference type="PANTHER" id="PTHR33362:SF7">
    <property type="entry name" value="SLL1103 PROTEIN"/>
    <property type="match status" value="1"/>
</dbReference>
<organism evidence="9 10">
    <name type="scientific">Devosia subaequoris</name>
    <dbReference type="NCBI Taxonomy" id="395930"/>
    <lineage>
        <taxon>Bacteria</taxon>
        <taxon>Pseudomonadati</taxon>
        <taxon>Pseudomonadota</taxon>
        <taxon>Alphaproteobacteria</taxon>
        <taxon>Hyphomicrobiales</taxon>
        <taxon>Devosiaceae</taxon>
        <taxon>Devosia</taxon>
    </lineage>
</organism>
<keyword evidence="3 7" id="KW-0997">Cell inner membrane</keyword>
<dbReference type="AlphaFoldDB" id="A0A7W6NC73"/>
<dbReference type="RefSeq" id="WP_183311333.1">
    <property type="nucleotide sequence ID" value="NZ_JACIEW010000005.1"/>
</dbReference>
<proteinExistence type="inferred from homology"/>
<evidence type="ECO:0000313" key="9">
    <source>
        <dbReference type="EMBL" id="MBB4052618.1"/>
    </source>
</evidence>
<dbReference type="GO" id="GO:0005886">
    <property type="term" value="C:plasma membrane"/>
    <property type="evidence" value="ECO:0007669"/>
    <property type="project" value="UniProtKB-SubCell"/>
</dbReference>
<dbReference type="InterPro" id="IPR010656">
    <property type="entry name" value="DctM"/>
</dbReference>
<evidence type="ECO:0000256" key="2">
    <source>
        <dbReference type="ARBA" id="ARBA00022475"/>
    </source>
</evidence>
<dbReference type="InterPro" id="IPR004681">
    <property type="entry name" value="TRAP_DctM"/>
</dbReference>
<feature type="transmembrane region" description="Helical" evidence="7">
    <location>
        <begin position="273"/>
        <end position="290"/>
    </location>
</feature>
<dbReference type="PIRSF" id="PIRSF006066">
    <property type="entry name" value="HI0050"/>
    <property type="match status" value="1"/>
</dbReference>
<name>A0A7W6NC73_9HYPH</name>
<comment type="subunit">
    <text evidence="7">The complex comprises the extracytoplasmic solute receptor protein and the two transmembrane proteins.</text>
</comment>
<evidence type="ECO:0000256" key="4">
    <source>
        <dbReference type="ARBA" id="ARBA00022692"/>
    </source>
</evidence>